<evidence type="ECO:0000313" key="2">
    <source>
        <dbReference type="EMBL" id="MFC5550200.1"/>
    </source>
</evidence>
<feature type="signal peptide" evidence="1">
    <location>
        <begin position="1"/>
        <end position="18"/>
    </location>
</feature>
<dbReference type="RefSeq" id="WP_379772434.1">
    <property type="nucleotide sequence ID" value="NZ_JBHSMZ010000014.1"/>
</dbReference>
<proteinExistence type="predicted"/>
<name>A0ABW0S399_9BURK</name>
<feature type="chain" id="PRO_5046832167" description="BIG2 domain-containing protein" evidence="1">
    <location>
        <begin position="19"/>
        <end position="457"/>
    </location>
</feature>
<protein>
    <recommendedName>
        <fullName evidence="4">BIG2 domain-containing protein</fullName>
    </recommendedName>
</protein>
<keyword evidence="1" id="KW-0732">Signal</keyword>
<dbReference type="EMBL" id="JBHSMZ010000014">
    <property type="protein sequence ID" value="MFC5550200.1"/>
    <property type="molecule type" value="Genomic_DNA"/>
</dbReference>
<gene>
    <name evidence="2" type="ORF">ACFPO9_16925</name>
</gene>
<sequence length="457" mass="44615">MKSNVFPSTRLRFTQLTAAVIAAAALVACGGGGSGNTVVDKPGLGLYTTAPNQLSIAAGTSSTYTVGGGGGTAGFVSYKASSSNEQVVTVKIEKNSLIITAHTGGTAVIQLVDSAGANVVLNVTVPTNPVSSLAVAAPPSVTLVPGTTTQYKINGGVGPFTAVASSPNVVALSTGSDTLSVTAANPGTSTIVVYDRTGVSTKFELTVSGSSDSGALYTTAPDGLTMPANASATYKIAGGLGPYTVSSANTSIVEATVDGGALKVNAKGQAGRTTLNVRDAKGALIVVSVDVTADSAVALYTTAPSTLTIGVGEAPSYIIQGGIGPFTATSSNTSAVKASVTGNTLSMAGAAAGLADVVVFDSTGTSVKISVTVPGTPSTVPLYSTAPESITVAVGASPTYTIAGGAAPYSVTSSDVNVITVTQTGTTFTATGVKAGLATIAIHDASGTVVNIMVTVP</sequence>
<evidence type="ECO:0000256" key="1">
    <source>
        <dbReference type="SAM" id="SignalP"/>
    </source>
</evidence>
<dbReference type="Proteomes" id="UP001596086">
    <property type="component" value="Unassembled WGS sequence"/>
</dbReference>
<reference evidence="3" key="1">
    <citation type="journal article" date="2019" name="Int. J. Syst. Evol. Microbiol.">
        <title>The Global Catalogue of Microorganisms (GCM) 10K type strain sequencing project: providing services to taxonomists for standard genome sequencing and annotation.</title>
        <authorList>
            <consortium name="The Broad Institute Genomics Platform"/>
            <consortium name="The Broad Institute Genome Sequencing Center for Infectious Disease"/>
            <person name="Wu L."/>
            <person name="Ma J."/>
        </authorList>
    </citation>
    <scope>NUCLEOTIDE SEQUENCE [LARGE SCALE GENOMIC DNA]</scope>
    <source>
        <strain evidence="3">CGMCC 4.5798</strain>
    </source>
</reference>
<keyword evidence="3" id="KW-1185">Reference proteome</keyword>
<comment type="caution">
    <text evidence="2">The sequence shown here is derived from an EMBL/GenBank/DDBJ whole genome shotgun (WGS) entry which is preliminary data.</text>
</comment>
<evidence type="ECO:0000313" key="3">
    <source>
        <dbReference type="Proteomes" id="UP001596086"/>
    </source>
</evidence>
<dbReference type="PROSITE" id="PS51257">
    <property type="entry name" value="PROKAR_LIPOPROTEIN"/>
    <property type="match status" value="1"/>
</dbReference>
<accession>A0ABW0S399</accession>
<evidence type="ECO:0008006" key="4">
    <source>
        <dbReference type="Google" id="ProtNLM"/>
    </source>
</evidence>
<organism evidence="2 3">
    <name type="scientific">Massilia aerilata</name>
    <dbReference type="NCBI Taxonomy" id="453817"/>
    <lineage>
        <taxon>Bacteria</taxon>
        <taxon>Pseudomonadati</taxon>
        <taxon>Pseudomonadota</taxon>
        <taxon>Betaproteobacteria</taxon>
        <taxon>Burkholderiales</taxon>
        <taxon>Oxalobacteraceae</taxon>
        <taxon>Telluria group</taxon>
        <taxon>Massilia</taxon>
    </lineage>
</organism>